<dbReference type="GO" id="GO:0003700">
    <property type="term" value="F:DNA-binding transcription factor activity"/>
    <property type="evidence" value="ECO:0007669"/>
    <property type="project" value="TreeGrafter"/>
</dbReference>
<dbReference type="InterPro" id="IPR014757">
    <property type="entry name" value="Tscrpt_reg_IclR_C"/>
</dbReference>
<dbReference type="InterPro" id="IPR036390">
    <property type="entry name" value="WH_DNA-bd_sf"/>
</dbReference>
<dbReference type="Pfam" id="PF09339">
    <property type="entry name" value="HTH_IclR"/>
    <property type="match status" value="1"/>
</dbReference>
<dbReference type="PROSITE" id="PS51077">
    <property type="entry name" value="HTH_ICLR"/>
    <property type="match status" value="1"/>
</dbReference>
<dbReference type="AlphaFoldDB" id="N9C9Y5"/>
<comment type="caution">
    <text evidence="6">The sequence shown here is derived from an EMBL/GenBank/DDBJ whole genome shotgun (WGS) entry which is preliminary data.</text>
</comment>
<keyword evidence="3" id="KW-0804">Transcription</keyword>
<proteinExistence type="predicted"/>
<evidence type="ECO:0000259" key="4">
    <source>
        <dbReference type="PROSITE" id="PS51077"/>
    </source>
</evidence>
<dbReference type="GO" id="GO:0045892">
    <property type="term" value="P:negative regulation of DNA-templated transcription"/>
    <property type="evidence" value="ECO:0007669"/>
    <property type="project" value="TreeGrafter"/>
</dbReference>
<dbReference type="eggNOG" id="COG1414">
    <property type="taxonomic scope" value="Bacteria"/>
</dbReference>
<evidence type="ECO:0000259" key="5">
    <source>
        <dbReference type="PROSITE" id="PS51078"/>
    </source>
</evidence>
<dbReference type="Gene3D" id="1.10.10.10">
    <property type="entry name" value="Winged helix-like DNA-binding domain superfamily/Winged helix DNA-binding domain"/>
    <property type="match status" value="1"/>
</dbReference>
<dbReference type="InterPro" id="IPR005471">
    <property type="entry name" value="Tscrpt_reg_IclR_N"/>
</dbReference>
<dbReference type="GO" id="GO:0003677">
    <property type="term" value="F:DNA binding"/>
    <property type="evidence" value="ECO:0007669"/>
    <property type="project" value="UniProtKB-KW"/>
</dbReference>
<dbReference type="SMART" id="SM00346">
    <property type="entry name" value="HTH_ICLR"/>
    <property type="match status" value="1"/>
</dbReference>
<evidence type="ECO:0008006" key="8">
    <source>
        <dbReference type="Google" id="ProtNLM"/>
    </source>
</evidence>
<protein>
    <recommendedName>
        <fullName evidence="8">HTH iclR-type domain-containing protein</fullName>
    </recommendedName>
</protein>
<dbReference type="OrthoDB" id="6687062at2"/>
<dbReference type="InterPro" id="IPR029016">
    <property type="entry name" value="GAF-like_dom_sf"/>
</dbReference>
<dbReference type="InterPro" id="IPR050707">
    <property type="entry name" value="HTH_MetabolicPath_Reg"/>
</dbReference>
<name>N9C9Y5_9GAMM</name>
<dbReference type="Proteomes" id="UP000018460">
    <property type="component" value="Unassembled WGS sequence"/>
</dbReference>
<dbReference type="PROSITE" id="PS51078">
    <property type="entry name" value="ICLR_ED"/>
    <property type="match status" value="1"/>
</dbReference>
<dbReference type="PANTHER" id="PTHR30136">
    <property type="entry name" value="HELIX-TURN-HELIX TRANSCRIPTIONAL REGULATOR, ICLR FAMILY"/>
    <property type="match status" value="1"/>
</dbReference>
<organism evidence="6 7">
    <name type="scientific">Acinetobacter bouvetii DSM 14964 = CIP 107468</name>
    <dbReference type="NCBI Taxonomy" id="1120925"/>
    <lineage>
        <taxon>Bacteria</taxon>
        <taxon>Pseudomonadati</taxon>
        <taxon>Pseudomonadota</taxon>
        <taxon>Gammaproteobacteria</taxon>
        <taxon>Moraxellales</taxon>
        <taxon>Moraxellaceae</taxon>
        <taxon>Acinetobacter</taxon>
    </lineage>
</organism>
<accession>N9C9Y5</accession>
<evidence type="ECO:0000256" key="3">
    <source>
        <dbReference type="ARBA" id="ARBA00023163"/>
    </source>
</evidence>
<evidence type="ECO:0000313" key="6">
    <source>
        <dbReference type="EMBL" id="ENV82612.1"/>
    </source>
</evidence>
<gene>
    <name evidence="6" type="ORF">F941_02006</name>
</gene>
<dbReference type="SUPFAM" id="SSF55781">
    <property type="entry name" value="GAF domain-like"/>
    <property type="match status" value="1"/>
</dbReference>
<dbReference type="Gene3D" id="3.30.450.40">
    <property type="match status" value="1"/>
</dbReference>
<dbReference type="SUPFAM" id="SSF46785">
    <property type="entry name" value="Winged helix' DNA-binding domain"/>
    <property type="match status" value="1"/>
</dbReference>
<evidence type="ECO:0000256" key="2">
    <source>
        <dbReference type="ARBA" id="ARBA00023125"/>
    </source>
</evidence>
<dbReference type="InterPro" id="IPR036388">
    <property type="entry name" value="WH-like_DNA-bd_sf"/>
</dbReference>
<keyword evidence="7" id="KW-1185">Reference proteome</keyword>
<dbReference type="Pfam" id="PF01614">
    <property type="entry name" value="IclR_C"/>
    <property type="match status" value="1"/>
</dbReference>
<sequence>MAGQQRGIQTVDLSGEILHLICGSPKSLSLSEIAEALGLAPGSAYKYLISLQRTGLLKRNESTLEFEAGALSLRLGIAKINHNEVVAQSRQLLMQIAEKHEVNVFTSLWSDLNGPTVVFYKEFAGFFNLGFRLGNKMALSTATGRLFAAYKSVQAEENLSLQKAFQQEHEQFLNADFQRSLADIRTLGYSDLIDTPTPGISSYAVPVFNAMGQISFAITAFAKTQYLSPEKIQQILAELKAAARDLQENSHA</sequence>
<dbReference type="PATRIC" id="fig|1120925.3.peg.2122"/>
<dbReference type="EMBL" id="APQD01000013">
    <property type="protein sequence ID" value="ENV82612.1"/>
    <property type="molecule type" value="Genomic_DNA"/>
</dbReference>
<keyword evidence="2" id="KW-0238">DNA-binding</keyword>
<feature type="domain" description="IclR-ED" evidence="5">
    <location>
        <begin position="71"/>
        <end position="252"/>
    </location>
</feature>
<dbReference type="PANTHER" id="PTHR30136:SF8">
    <property type="entry name" value="TRANSCRIPTIONAL REGULATORY PROTEIN"/>
    <property type="match status" value="1"/>
</dbReference>
<feature type="domain" description="HTH iclR-type" evidence="4">
    <location>
        <begin position="8"/>
        <end position="70"/>
    </location>
</feature>
<reference evidence="6 7" key="1">
    <citation type="submission" date="2013-02" db="EMBL/GenBank/DDBJ databases">
        <title>The Genome Sequence of Acinetobacter bouvetii CIP 107468.</title>
        <authorList>
            <consortium name="The Broad Institute Genome Sequencing Platform"/>
            <consortium name="The Broad Institute Genome Sequencing Center for Infectious Disease"/>
            <person name="Cerqueira G."/>
            <person name="Feldgarden M."/>
            <person name="Courvalin P."/>
            <person name="Perichon B."/>
            <person name="Grillot-Courvalin C."/>
            <person name="Clermont D."/>
            <person name="Rocha E."/>
            <person name="Yoon E.-J."/>
            <person name="Nemec A."/>
            <person name="Walker B."/>
            <person name="Young S.K."/>
            <person name="Zeng Q."/>
            <person name="Gargeya S."/>
            <person name="Fitzgerald M."/>
            <person name="Haas B."/>
            <person name="Abouelleil A."/>
            <person name="Alvarado L."/>
            <person name="Arachchi H.M."/>
            <person name="Berlin A.M."/>
            <person name="Chapman S.B."/>
            <person name="Dewar J."/>
            <person name="Goldberg J."/>
            <person name="Griggs A."/>
            <person name="Gujja S."/>
            <person name="Hansen M."/>
            <person name="Howarth C."/>
            <person name="Imamovic A."/>
            <person name="Larimer J."/>
            <person name="McCowan C."/>
            <person name="Murphy C."/>
            <person name="Neiman D."/>
            <person name="Pearson M."/>
            <person name="Priest M."/>
            <person name="Roberts A."/>
            <person name="Saif S."/>
            <person name="Shea T."/>
            <person name="Sisk P."/>
            <person name="Sykes S."/>
            <person name="Wortman J."/>
            <person name="Nusbaum C."/>
            <person name="Birren B."/>
        </authorList>
    </citation>
    <scope>NUCLEOTIDE SEQUENCE [LARGE SCALE GENOMIC DNA]</scope>
    <source>
        <strain evidence="6 7">CIP 107468</strain>
    </source>
</reference>
<dbReference type="RefSeq" id="WP_005010791.1">
    <property type="nucleotide sequence ID" value="NZ_KB849727.1"/>
</dbReference>
<evidence type="ECO:0000256" key="1">
    <source>
        <dbReference type="ARBA" id="ARBA00023015"/>
    </source>
</evidence>
<evidence type="ECO:0000313" key="7">
    <source>
        <dbReference type="Proteomes" id="UP000018460"/>
    </source>
</evidence>
<keyword evidence="1" id="KW-0805">Transcription regulation</keyword>